<proteinExistence type="predicted"/>
<feature type="region of interest" description="Disordered" evidence="1">
    <location>
        <begin position="44"/>
        <end position="65"/>
    </location>
</feature>
<protein>
    <submittedName>
        <fullName evidence="2">Uncharacterized protein</fullName>
    </submittedName>
</protein>
<dbReference type="EMBL" id="MU167245">
    <property type="protein sequence ID" value="KAG0147630.1"/>
    <property type="molecule type" value="Genomic_DNA"/>
</dbReference>
<evidence type="ECO:0000256" key="1">
    <source>
        <dbReference type="SAM" id="MobiDB-lite"/>
    </source>
</evidence>
<gene>
    <name evidence="2" type="ORF">CROQUDRAFT_670378</name>
</gene>
<evidence type="ECO:0000313" key="3">
    <source>
        <dbReference type="Proteomes" id="UP000886653"/>
    </source>
</evidence>
<comment type="caution">
    <text evidence="2">The sequence shown here is derived from an EMBL/GenBank/DDBJ whole genome shotgun (WGS) entry which is preliminary data.</text>
</comment>
<name>A0A9P6NIK1_9BASI</name>
<keyword evidence="3" id="KW-1185">Reference proteome</keyword>
<accession>A0A9P6NIK1</accession>
<evidence type="ECO:0000313" key="2">
    <source>
        <dbReference type="EMBL" id="KAG0147630.1"/>
    </source>
</evidence>
<organism evidence="2 3">
    <name type="scientific">Cronartium quercuum f. sp. fusiforme G11</name>
    <dbReference type="NCBI Taxonomy" id="708437"/>
    <lineage>
        <taxon>Eukaryota</taxon>
        <taxon>Fungi</taxon>
        <taxon>Dikarya</taxon>
        <taxon>Basidiomycota</taxon>
        <taxon>Pucciniomycotina</taxon>
        <taxon>Pucciniomycetes</taxon>
        <taxon>Pucciniales</taxon>
        <taxon>Coleosporiaceae</taxon>
        <taxon>Cronartium</taxon>
    </lineage>
</organism>
<dbReference type="Proteomes" id="UP000886653">
    <property type="component" value="Unassembled WGS sequence"/>
</dbReference>
<sequence>MVEQTLVKLNNLSDESFHCCGRPEELMEEYATELEVERLLSGDGANRTVTTTEEETIGPQPRRSVPAPDFYQVPGPWVPPTIRARNTVAANKTPDSMILISSDRKATSDPVDYAAFLCRTLVESKEYGNNEGCAPSIISPYVFPVSNFSLNILPAF</sequence>
<dbReference type="AlphaFoldDB" id="A0A9P6NIK1"/>
<reference evidence="2" key="1">
    <citation type="submission" date="2013-11" db="EMBL/GenBank/DDBJ databases">
        <title>Genome sequence of the fusiform rust pathogen reveals effectors for host alternation and coevolution with pine.</title>
        <authorList>
            <consortium name="DOE Joint Genome Institute"/>
            <person name="Smith K."/>
            <person name="Pendleton A."/>
            <person name="Kubisiak T."/>
            <person name="Anderson C."/>
            <person name="Salamov A."/>
            <person name="Aerts A."/>
            <person name="Riley R."/>
            <person name="Clum A."/>
            <person name="Lindquist E."/>
            <person name="Ence D."/>
            <person name="Campbell M."/>
            <person name="Kronenberg Z."/>
            <person name="Feau N."/>
            <person name="Dhillon B."/>
            <person name="Hamelin R."/>
            <person name="Burleigh J."/>
            <person name="Smith J."/>
            <person name="Yandell M."/>
            <person name="Nelson C."/>
            <person name="Grigoriev I."/>
            <person name="Davis J."/>
        </authorList>
    </citation>
    <scope>NUCLEOTIDE SEQUENCE</scope>
    <source>
        <strain evidence="2">G11</strain>
    </source>
</reference>